<dbReference type="STRING" id="419479.SAMN04488563_4041"/>
<evidence type="ECO:0000313" key="1">
    <source>
        <dbReference type="EMBL" id="SDU70091.1"/>
    </source>
</evidence>
<gene>
    <name evidence="1" type="ORF">SAMN04488563_4041</name>
</gene>
<reference evidence="2" key="1">
    <citation type="submission" date="2016-10" db="EMBL/GenBank/DDBJ databases">
        <authorList>
            <person name="Varghese N."/>
            <person name="Submissions S."/>
        </authorList>
    </citation>
    <scope>NUCLEOTIDE SEQUENCE [LARGE SCALE GENOMIC DNA]</scope>
    <source>
        <strain evidence="2">DSM 45079</strain>
    </source>
</reference>
<evidence type="ECO:0008006" key="3">
    <source>
        <dbReference type="Google" id="ProtNLM"/>
    </source>
</evidence>
<keyword evidence="2" id="KW-1185">Reference proteome</keyword>
<dbReference type="OrthoDB" id="8481162at2"/>
<dbReference type="Proteomes" id="UP000182977">
    <property type="component" value="Chromosome I"/>
</dbReference>
<dbReference type="RefSeq" id="WP_052762576.1">
    <property type="nucleotide sequence ID" value="NZ_KQ061233.1"/>
</dbReference>
<organism evidence="1 2">
    <name type="scientific">Jiangella alkaliphila</name>
    <dbReference type="NCBI Taxonomy" id="419479"/>
    <lineage>
        <taxon>Bacteria</taxon>
        <taxon>Bacillati</taxon>
        <taxon>Actinomycetota</taxon>
        <taxon>Actinomycetes</taxon>
        <taxon>Jiangellales</taxon>
        <taxon>Jiangellaceae</taxon>
        <taxon>Jiangella</taxon>
    </lineage>
</organism>
<proteinExistence type="predicted"/>
<accession>A0A1H2KNY9</accession>
<name>A0A1H2KNY9_9ACTN</name>
<dbReference type="AlphaFoldDB" id="A0A1H2KNY9"/>
<protein>
    <recommendedName>
        <fullName evidence="3">THAP4-like heme-binding beta-barrel domain-containing protein</fullName>
    </recommendedName>
</protein>
<sequence length="146" mass="16170">MERLDPLIGSWTSEGETVDDPIVRIKGSDVYEWLPGRHFLVHHVDVTVDGEPYQALEVFGEDADGDTCVARAYNSDGTTGTMTVRVDDEGVVTLTGPDTRSRLVVADDGASMAARWDRLDDGAWRHWMDMRFTRDSSSRSPAAARP</sequence>
<dbReference type="EMBL" id="LT629791">
    <property type="protein sequence ID" value="SDU70091.1"/>
    <property type="molecule type" value="Genomic_DNA"/>
</dbReference>
<evidence type="ECO:0000313" key="2">
    <source>
        <dbReference type="Proteomes" id="UP000182977"/>
    </source>
</evidence>